<organism evidence="2 3">
    <name type="scientific">Cladorrhinum samala</name>
    <dbReference type="NCBI Taxonomy" id="585594"/>
    <lineage>
        <taxon>Eukaryota</taxon>
        <taxon>Fungi</taxon>
        <taxon>Dikarya</taxon>
        <taxon>Ascomycota</taxon>
        <taxon>Pezizomycotina</taxon>
        <taxon>Sordariomycetes</taxon>
        <taxon>Sordariomycetidae</taxon>
        <taxon>Sordariales</taxon>
        <taxon>Podosporaceae</taxon>
        <taxon>Cladorrhinum</taxon>
    </lineage>
</organism>
<protein>
    <submittedName>
        <fullName evidence="2">Uncharacterized protein</fullName>
    </submittedName>
</protein>
<feature type="compositionally biased region" description="Polar residues" evidence="1">
    <location>
        <begin position="470"/>
        <end position="483"/>
    </location>
</feature>
<keyword evidence="3" id="KW-1185">Reference proteome</keyword>
<feature type="region of interest" description="Disordered" evidence="1">
    <location>
        <begin position="1"/>
        <end position="175"/>
    </location>
</feature>
<feature type="compositionally biased region" description="Polar residues" evidence="1">
    <location>
        <begin position="1005"/>
        <end position="1016"/>
    </location>
</feature>
<feature type="region of interest" description="Disordered" evidence="1">
    <location>
        <begin position="658"/>
        <end position="682"/>
    </location>
</feature>
<sequence>MLRRRSLKSTSDLNRRKSTSSTHGVHLEHIDAAQAQRDAQIAASQAFARAQIRSKSDMSLFPPTPGSSPRRQHLTQSTPGRESKSTPTHNRHAKGDVRHQQSVRFVGPCPALDKANNGTGIDCEDNPGHISSEPPDRQDDLDANGSQSYTLGNDSYMSAPPPRHPRRAPPPIPLTGVATGYLESLAAADEYYTPEDNVASLPSSYRRLRRSRSMFSSEAQDSGTGREAPPPPPPPTGTHTRKLFYSEPRKMEREPTLPQLRAPKSMSFLKNRHLLRSGSNTDAENHPHAPPENPCYVTDQFDPKSNTETLAHFGARSQGGGAESRMRKSLRSSNSSGEGPDVSAFGGALPVNKQDGLKLKARKVSRSLRTRLKSFFTISKSEDTPPTIPFQHIEARKTHVTDGFGTLDCSDAELEAQSDDGWEPIQHTVQAKVPSLQLGPSNILRSNKGSVESLRSERERDRQVSDDRSLTTWAHSGPSTLTSQQQQQWREWERQRLSIIKENGAHAPSSSARRKVLGANLFQCPDNDEIRGAVPPMPSVDSQRVYSALMRRMEILNTYAEATTEHAPLCQSDDSEVPPTVVAKKPSARMLEATTPSRMGRMEFLAKGADQTPTRASRGSRQTDEQNAIDAPTPNLRQGCLEKARKEAKELCAAFRGGRSRSGSTGTVGSVHDIPEPSGRDGLPLFAPSISGSRAAERTVSDRNGAFFGSPASHLFRTESPYRRALRRSIQEQQNVWSQQPLPSGHDIGSDQLKSSHADGGAGSTEESETSDSRRDLGYSESIYSTDEVVVQEQGNHVARRMQEDRKQEAQKNKDQVPMAAYQPAGFREPSSASSVDWKTWLSANVAKLDSSPTRLMPAEVEFALPTMPKCFTPSGHVREAAQICGEEDMGDYGGGGGGGGDYFEIFPLQARQPTLPTTPLSPVEPNVVKLSTLQRCLKRNTPPSTGTARATLLENDSPKCSSGGELETLPAPPPIPLKSALRPSPLKISKSSMNNPGGGGVARSITSPSVTSSPGLTAAVQRQFGPVGDGRRHHRMSGSGGRDERYRMAEKFLKDRGGENRCGGDTGDDGVAFI</sequence>
<feature type="region of interest" description="Disordered" evidence="1">
    <location>
        <begin position="939"/>
        <end position="1046"/>
    </location>
</feature>
<feature type="compositionally biased region" description="Polar residues" evidence="1">
    <location>
        <begin position="74"/>
        <end position="88"/>
    </location>
</feature>
<feature type="region of interest" description="Disordered" evidence="1">
    <location>
        <begin position="795"/>
        <end position="817"/>
    </location>
</feature>
<feature type="compositionally biased region" description="Basic and acidic residues" evidence="1">
    <location>
        <begin position="801"/>
        <end position="815"/>
    </location>
</feature>
<name>A0AAV9HA48_9PEZI</name>
<gene>
    <name evidence="2" type="ORF">QBC42DRAFT_237800</name>
</gene>
<feature type="compositionally biased region" description="Low complexity" evidence="1">
    <location>
        <begin position="661"/>
        <end position="671"/>
    </location>
</feature>
<accession>A0AAV9HA48</accession>
<feature type="region of interest" description="Disordered" evidence="1">
    <location>
        <begin position="608"/>
        <end position="635"/>
    </location>
</feature>
<feature type="compositionally biased region" description="Low complexity" evidence="1">
    <location>
        <begin position="32"/>
        <end position="53"/>
    </location>
</feature>
<evidence type="ECO:0000313" key="3">
    <source>
        <dbReference type="Proteomes" id="UP001321749"/>
    </source>
</evidence>
<feature type="compositionally biased region" description="Polar residues" evidence="1">
    <location>
        <begin position="611"/>
        <end position="620"/>
    </location>
</feature>
<dbReference type="EMBL" id="MU865166">
    <property type="protein sequence ID" value="KAK4456781.1"/>
    <property type="molecule type" value="Genomic_DNA"/>
</dbReference>
<feature type="region of interest" description="Disordered" evidence="1">
    <location>
        <begin position="439"/>
        <end position="486"/>
    </location>
</feature>
<feature type="region of interest" description="Disordered" evidence="1">
    <location>
        <begin position="210"/>
        <end position="260"/>
    </location>
</feature>
<dbReference type="AlphaFoldDB" id="A0AAV9HA48"/>
<reference evidence="2" key="2">
    <citation type="submission" date="2023-06" db="EMBL/GenBank/DDBJ databases">
        <authorList>
            <consortium name="Lawrence Berkeley National Laboratory"/>
            <person name="Mondo S.J."/>
            <person name="Hensen N."/>
            <person name="Bonometti L."/>
            <person name="Westerberg I."/>
            <person name="Brannstrom I.O."/>
            <person name="Guillou S."/>
            <person name="Cros-Aarteil S."/>
            <person name="Calhoun S."/>
            <person name="Haridas S."/>
            <person name="Kuo A."/>
            <person name="Pangilinan J."/>
            <person name="Riley R."/>
            <person name="Labutti K."/>
            <person name="Andreopoulos B."/>
            <person name="Lipzen A."/>
            <person name="Chen C."/>
            <person name="Yanf M."/>
            <person name="Daum C."/>
            <person name="Ng V."/>
            <person name="Clum A."/>
            <person name="Steindorff A."/>
            <person name="Ohm R."/>
            <person name="Martin F."/>
            <person name="Silar P."/>
            <person name="Natvig D."/>
            <person name="Lalanne C."/>
            <person name="Gautier V."/>
            <person name="Ament-Velasquez S.L."/>
            <person name="Kruys A."/>
            <person name="Hutchinson M.I."/>
            <person name="Powell A.J."/>
            <person name="Barry K."/>
            <person name="Miller A.N."/>
            <person name="Grigoriev I.V."/>
            <person name="Debuchy R."/>
            <person name="Gladieux P."/>
            <person name="Thoren M.H."/>
            <person name="Johannesson H."/>
        </authorList>
    </citation>
    <scope>NUCLEOTIDE SEQUENCE</scope>
    <source>
        <strain evidence="2">PSN324</strain>
    </source>
</reference>
<proteinExistence type="predicted"/>
<dbReference type="Proteomes" id="UP001321749">
    <property type="component" value="Unassembled WGS sequence"/>
</dbReference>
<evidence type="ECO:0000313" key="2">
    <source>
        <dbReference type="EMBL" id="KAK4456781.1"/>
    </source>
</evidence>
<feature type="compositionally biased region" description="Polar residues" evidence="1">
    <location>
        <begin position="144"/>
        <end position="156"/>
    </location>
</feature>
<reference evidence="2" key="1">
    <citation type="journal article" date="2023" name="Mol. Phylogenet. Evol.">
        <title>Genome-scale phylogeny and comparative genomics of the fungal order Sordariales.</title>
        <authorList>
            <person name="Hensen N."/>
            <person name="Bonometti L."/>
            <person name="Westerberg I."/>
            <person name="Brannstrom I.O."/>
            <person name="Guillou S."/>
            <person name="Cros-Aarteil S."/>
            <person name="Calhoun S."/>
            <person name="Haridas S."/>
            <person name="Kuo A."/>
            <person name="Mondo S."/>
            <person name="Pangilinan J."/>
            <person name="Riley R."/>
            <person name="LaButti K."/>
            <person name="Andreopoulos B."/>
            <person name="Lipzen A."/>
            <person name="Chen C."/>
            <person name="Yan M."/>
            <person name="Daum C."/>
            <person name="Ng V."/>
            <person name="Clum A."/>
            <person name="Steindorff A."/>
            <person name="Ohm R.A."/>
            <person name="Martin F."/>
            <person name="Silar P."/>
            <person name="Natvig D.O."/>
            <person name="Lalanne C."/>
            <person name="Gautier V."/>
            <person name="Ament-Velasquez S.L."/>
            <person name="Kruys A."/>
            <person name="Hutchinson M.I."/>
            <person name="Powell A.J."/>
            <person name="Barry K."/>
            <person name="Miller A.N."/>
            <person name="Grigoriev I.V."/>
            <person name="Debuchy R."/>
            <person name="Gladieux P."/>
            <person name="Hiltunen Thoren M."/>
            <person name="Johannesson H."/>
        </authorList>
    </citation>
    <scope>NUCLEOTIDE SEQUENCE</scope>
    <source>
        <strain evidence="2">PSN324</strain>
    </source>
</reference>
<evidence type="ECO:0000256" key="1">
    <source>
        <dbReference type="SAM" id="MobiDB-lite"/>
    </source>
</evidence>
<comment type="caution">
    <text evidence="2">The sequence shown here is derived from an EMBL/GenBank/DDBJ whole genome shotgun (WGS) entry which is preliminary data.</text>
</comment>
<feature type="compositionally biased region" description="Basic and acidic residues" evidence="1">
    <location>
        <begin position="454"/>
        <end position="469"/>
    </location>
</feature>
<feature type="region of interest" description="Disordered" evidence="1">
    <location>
        <begin position="277"/>
        <end position="347"/>
    </location>
</feature>
<feature type="compositionally biased region" description="Polar residues" evidence="1">
    <location>
        <begin position="439"/>
        <end position="450"/>
    </location>
</feature>
<feature type="region of interest" description="Disordered" evidence="1">
    <location>
        <begin position="734"/>
        <end position="776"/>
    </location>
</feature>